<organism evidence="1 2">
    <name type="scientific">Arctium lappa</name>
    <name type="common">Greater burdock</name>
    <name type="synonym">Lappa major</name>
    <dbReference type="NCBI Taxonomy" id="4217"/>
    <lineage>
        <taxon>Eukaryota</taxon>
        <taxon>Viridiplantae</taxon>
        <taxon>Streptophyta</taxon>
        <taxon>Embryophyta</taxon>
        <taxon>Tracheophyta</taxon>
        <taxon>Spermatophyta</taxon>
        <taxon>Magnoliopsida</taxon>
        <taxon>eudicotyledons</taxon>
        <taxon>Gunneridae</taxon>
        <taxon>Pentapetalae</taxon>
        <taxon>asterids</taxon>
        <taxon>campanulids</taxon>
        <taxon>Asterales</taxon>
        <taxon>Asteraceae</taxon>
        <taxon>Carduoideae</taxon>
        <taxon>Cardueae</taxon>
        <taxon>Arctiinae</taxon>
        <taxon>Arctium</taxon>
    </lineage>
</organism>
<accession>A0ACB9DMX5</accession>
<comment type="caution">
    <text evidence="1">The sequence shown here is derived from an EMBL/GenBank/DDBJ whole genome shotgun (WGS) entry which is preliminary data.</text>
</comment>
<name>A0ACB9DMX5_ARCLA</name>
<keyword evidence="2" id="KW-1185">Reference proteome</keyword>
<sequence length="76" mass="8738">MAPSISFPPPFPLSKSTLSFQPKINTSSLSFISSHLNTLNRRHHHLDLHLILCIVTTIQKDAVFSFKYHHNKVRFP</sequence>
<evidence type="ECO:0000313" key="2">
    <source>
        <dbReference type="Proteomes" id="UP001055879"/>
    </source>
</evidence>
<gene>
    <name evidence="1" type="ORF">L6452_10863</name>
</gene>
<reference evidence="1 2" key="2">
    <citation type="journal article" date="2022" name="Mol. Ecol. Resour.">
        <title>The genomes of chicory, endive, great burdock and yacon provide insights into Asteraceae paleo-polyploidization history and plant inulin production.</title>
        <authorList>
            <person name="Fan W."/>
            <person name="Wang S."/>
            <person name="Wang H."/>
            <person name="Wang A."/>
            <person name="Jiang F."/>
            <person name="Liu H."/>
            <person name="Zhao H."/>
            <person name="Xu D."/>
            <person name="Zhang Y."/>
        </authorList>
    </citation>
    <scope>NUCLEOTIDE SEQUENCE [LARGE SCALE GENOMIC DNA]</scope>
    <source>
        <strain evidence="2">cv. Niubang</strain>
    </source>
</reference>
<reference evidence="2" key="1">
    <citation type="journal article" date="2022" name="Mol. Ecol. Resour.">
        <title>The genomes of chicory, endive, great burdock and yacon provide insights into Asteraceae palaeo-polyploidization history and plant inulin production.</title>
        <authorList>
            <person name="Fan W."/>
            <person name="Wang S."/>
            <person name="Wang H."/>
            <person name="Wang A."/>
            <person name="Jiang F."/>
            <person name="Liu H."/>
            <person name="Zhao H."/>
            <person name="Xu D."/>
            <person name="Zhang Y."/>
        </authorList>
    </citation>
    <scope>NUCLEOTIDE SEQUENCE [LARGE SCALE GENOMIC DNA]</scope>
    <source>
        <strain evidence="2">cv. Niubang</strain>
    </source>
</reference>
<evidence type="ECO:0000313" key="1">
    <source>
        <dbReference type="EMBL" id="KAI3748043.1"/>
    </source>
</evidence>
<dbReference type="EMBL" id="CM042049">
    <property type="protein sequence ID" value="KAI3748043.1"/>
    <property type="molecule type" value="Genomic_DNA"/>
</dbReference>
<proteinExistence type="predicted"/>
<dbReference type="Proteomes" id="UP001055879">
    <property type="component" value="Linkage Group LG03"/>
</dbReference>
<protein>
    <submittedName>
        <fullName evidence="1">Uncharacterized protein</fullName>
    </submittedName>
</protein>